<organism evidence="4 5">
    <name type="scientific">Pukyongiella litopenaei</name>
    <dbReference type="NCBI Taxonomy" id="2605946"/>
    <lineage>
        <taxon>Bacteria</taxon>
        <taxon>Pseudomonadati</taxon>
        <taxon>Pseudomonadota</taxon>
        <taxon>Alphaproteobacteria</taxon>
        <taxon>Rhodobacterales</taxon>
        <taxon>Paracoccaceae</taxon>
        <taxon>Pukyongiella</taxon>
    </lineage>
</organism>
<protein>
    <submittedName>
        <fullName evidence="4">Site-specific integrase</fullName>
    </submittedName>
</protein>
<evidence type="ECO:0000256" key="1">
    <source>
        <dbReference type="ARBA" id="ARBA00023172"/>
    </source>
</evidence>
<dbReference type="Pfam" id="PF00589">
    <property type="entry name" value="Phage_integrase"/>
    <property type="match status" value="1"/>
</dbReference>
<dbReference type="GO" id="GO:0015074">
    <property type="term" value="P:DNA integration"/>
    <property type="evidence" value="ECO:0007669"/>
    <property type="project" value="InterPro"/>
</dbReference>
<dbReference type="InterPro" id="IPR002104">
    <property type="entry name" value="Integrase_catalytic"/>
</dbReference>
<keyword evidence="5" id="KW-1185">Reference proteome</keyword>
<geneLocation type="plasmid" evidence="4 5">
    <name>p4</name>
</geneLocation>
<dbReference type="CDD" id="cd00397">
    <property type="entry name" value="DNA_BRE_C"/>
    <property type="match status" value="1"/>
</dbReference>
<dbReference type="KEGG" id="thas:C6Y53_20730"/>
<gene>
    <name evidence="4" type="ORF">C6Y53_20730</name>
</gene>
<dbReference type="Proteomes" id="UP000237655">
    <property type="component" value="Plasmid p4"/>
</dbReference>
<dbReference type="EMBL" id="CP043622">
    <property type="protein sequence ID" value="QEP30630.1"/>
    <property type="molecule type" value="Genomic_DNA"/>
</dbReference>
<dbReference type="PROSITE" id="PS51898">
    <property type="entry name" value="TYR_RECOMBINASE"/>
    <property type="match status" value="1"/>
</dbReference>
<proteinExistence type="predicted"/>
<keyword evidence="4" id="KW-0614">Plasmid</keyword>
<dbReference type="SUPFAM" id="SSF56349">
    <property type="entry name" value="DNA breaking-rejoining enzymes"/>
    <property type="match status" value="1"/>
</dbReference>
<keyword evidence="1" id="KW-0233">DNA recombination</keyword>
<sequence>MMSSKVNNLVVLREDPHRKTGSLYSIVFSRSGTPDASCPPESQSDQKETHPMSKYSKISLDGIFVPPATPSFADLIAQLKTDTVLKPARRKDLMSGLRRVAEALHRTPAQVPADPRWLQPRLARIAPAAVGITTKTWQNTVSNARNAMVACGIVSKRQRRVSDLSPEWRELWDMVRASKDKSLLNPLPRFIFFLNRINVMPKDVRSDHALLYLDAVELNEISKAPRATYKQAVMGWNLAINRLPAWPRQRLEFPSQAKRVMLPEKDHAPGFITDVDRYLEMRMRPDLLATEERFNPITASSAATYRYMLLRFASHVAGAGVPINQIASLEDMLQPAHVERGLRRMLDGNTGKTSASISDIAGLLLTMASHLDLPETTRSALARFKSRLIVRDTGGMTAKNRDRLRALRNPGVLGRLLRLPEQIMARPLGQHRFRALRTREDAIAIGILLYCPLRIANLSTLEVDRHLHRSGKGLMFLVIPANEVKNNRPLEFELPPHLVKMIDEFLASRAPILCTPDCPYLFPATRKDGPVAANGLSERIKRRVLTEIGVEMNAHLFRHLAVMIYLDANPGGYEVARQMLGHSSVSRTISVYSGLETISATQAFAAVVDKLRDGV</sequence>
<name>A0A5C2H356_9RHOB</name>
<dbReference type="InterPro" id="IPR011010">
    <property type="entry name" value="DNA_brk_join_enz"/>
</dbReference>
<feature type="domain" description="Tyr recombinase" evidence="3">
    <location>
        <begin position="408"/>
        <end position="609"/>
    </location>
</feature>
<evidence type="ECO:0000313" key="5">
    <source>
        <dbReference type="Proteomes" id="UP000237655"/>
    </source>
</evidence>
<dbReference type="Gene3D" id="1.10.443.10">
    <property type="entry name" value="Intergrase catalytic core"/>
    <property type="match status" value="1"/>
</dbReference>
<reference evidence="4 5" key="1">
    <citation type="submission" date="2019-09" db="EMBL/GenBank/DDBJ databases">
        <title>Novel bacterium SH-1.</title>
        <authorList>
            <person name="Kim Y.-S."/>
            <person name="Kim K.-H."/>
        </authorList>
    </citation>
    <scope>NUCLEOTIDE SEQUENCE [LARGE SCALE GENOMIC DNA]</scope>
    <source>
        <strain evidence="4 5">SH-1</strain>
        <plasmid evidence="4 5">p4</plasmid>
    </source>
</reference>
<feature type="region of interest" description="Disordered" evidence="2">
    <location>
        <begin position="31"/>
        <end position="52"/>
    </location>
</feature>
<evidence type="ECO:0000259" key="3">
    <source>
        <dbReference type="PROSITE" id="PS51898"/>
    </source>
</evidence>
<dbReference type="AlphaFoldDB" id="A0A5C2H356"/>
<evidence type="ECO:0000256" key="2">
    <source>
        <dbReference type="SAM" id="MobiDB-lite"/>
    </source>
</evidence>
<dbReference type="GO" id="GO:0006310">
    <property type="term" value="P:DNA recombination"/>
    <property type="evidence" value="ECO:0007669"/>
    <property type="project" value="UniProtKB-KW"/>
</dbReference>
<dbReference type="GO" id="GO:0003677">
    <property type="term" value="F:DNA binding"/>
    <property type="evidence" value="ECO:0007669"/>
    <property type="project" value="InterPro"/>
</dbReference>
<dbReference type="InterPro" id="IPR013762">
    <property type="entry name" value="Integrase-like_cat_sf"/>
</dbReference>
<evidence type="ECO:0000313" key="4">
    <source>
        <dbReference type="EMBL" id="QEP30630.1"/>
    </source>
</evidence>
<accession>A0A5C2H356</accession>